<dbReference type="AlphaFoldDB" id="A0AAU1U1T8"/>
<dbReference type="SUPFAM" id="SSF46894">
    <property type="entry name" value="C-terminal effector domain of the bipartite response regulators"/>
    <property type="match status" value="1"/>
</dbReference>
<evidence type="ECO:0000259" key="2">
    <source>
        <dbReference type="PROSITE" id="PS50043"/>
    </source>
</evidence>
<dbReference type="InterPro" id="IPR051797">
    <property type="entry name" value="TrmB-like"/>
</dbReference>
<name>A0AAU1U1T8_9ACTN</name>
<dbReference type="InterPro" id="IPR011991">
    <property type="entry name" value="ArsR-like_HTH"/>
</dbReference>
<dbReference type="SMART" id="SM00421">
    <property type="entry name" value="HTH_LUXR"/>
    <property type="match status" value="1"/>
</dbReference>
<gene>
    <name evidence="3" type="ORF">OHU69_11260</name>
</gene>
<dbReference type="PANTHER" id="PTHR34293:SF1">
    <property type="entry name" value="HTH-TYPE TRANSCRIPTIONAL REGULATOR TRMBL2"/>
    <property type="match status" value="1"/>
</dbReference>
<dbReference type="GO" id="GO:0003677">
    <property type="term" value="F:DNA binding"/>
    <property type="evidence" value="ECO:0007669"/>
    <property type="project" value="InterPro"/>
</dbReference>
<organism evidence="3">
    <name type="scientific">Streptomyces sp. NBC_00119</name>
    <dbReference type="NCBI Taxonomy" id="2975659"/>
    <lineage>
        <taxon>Bacteria</taxon>
        <taxon>Bacillati</taxon>
        <taxon>Actinomycetota</taxon>
        <taxon>Actinomycetes</taxon>
        <taxon>Kitasatosporales</taxon>
        <taxon>Streptomycetaceae</taxon>
        <taxon>Streptomyces</taxon>
    </lineage>
</organism>
<dbReference type="PROSITE" id="PS50043">
    <property type="entry name" value="HTH_LUXR_2"/>
    <property type="match status" value="1"/>
</dbReference>
<dbReference type="InterPro" id="IPR036388">
    <property type="entry name" value="WH-like_DNA-bd_sf"/>
</dbReference>
<reference evidence="3" key="1">
    <citation type="submission" date="2022-10" db="EMBL/GenBank/DDBJ databases">
        <title>The complete genomes of actinobacterial strains from the NBC collection.</title>
        <authorList>
            <person name="Joergensen T.S."/>
            <person name="Alvarez Arevalo M."/>
            <person name="Sterndorff E.B."/>
            <person name="Faurdal D."/>
            <person name="Vuksanovic O."/>
            <person name="Mourched A.-S."/>
            <person name="Charusanti P."/>
            <person name="Shaw S."/>
            <person name="Blin K."/>
            <person name="Weber T."/>
        </authorList>
    </citation>
    <scope>NUCLEOTIDE SEQUENCE</scope>
    <source>
        <strain evidence="3">NBC_00119</strain>
    </source>
</reference>
<sequence>MLEVLGIDAESETLYAALLTARPAAPDDLACATGLSPARVRVALRRLQSSGLVSRRPGRPVTYVAIDPEVALDGLLLSGQEQLHRAKVRAGEFTERFRQAVTTRDPAALVEIVTGADAVRQRVDQAVRSARHQLRGFDKPPYYPGPLYANEPELELLARGVTVRALYDSDGINTPDRLSVLRMWAAAGEQARVLHDVPTKMALVDDRIAILPLSSGSGPDPSPSFVVLHRSAVLDALSALFETLWVVALPFGLDDVESADPHRLSPEERLLVSLLTAGLPDEAIARQAGVSYRTLQRRLRALMERAHAQTRFQLGLHAAAHGWVAAPVPLPAHAAPPGLEDGAPATGVNEEVME</sequence>
<dbReference type="Gene3D" id="1.10.10.10">
    <property type="entry name" value="Winged helix-like DNA-binding domain superfamily/Winged helix DNA-binding domain"/>
    <property type="match status" value="2"/>
</dbReference>
<feature type="region of interest" description="Disordered" evidence="1">
    <location>
        <begin position="335"/>
        <end position="354"/>
    </location>
</feature>
<dbReference type="InterPro" id="IPR000792">
    <property type="entry name" value="Tscrpt_reg_LuxR_C"/>
</dbReference>
<dbReference type="EMBL" id="CP108195">
    <property type="protein sequence ID" value="WTS11569.1"/>
    <property type="molecule type" value="Genomic_DNA"/>
</dbReference>
<dbReference type="InterPro" id="IPR002831">
    <property type="entry name" value="Tscrpt_reg_TrmB_N"/>
</dbReference>
<evidence type="ECO:0000256" key="1">
    <source>
        <dbReference type="SAM" id="MobiDB-lite"/>
    </source>
</evidence>
<dbReference type="InterPro" id="IPR016032">
    <property type="entry name" value="Sig_transdc_resp-reg_C-effctor"/>
</dbReference>
<dbReference type="GO" id="GO:0006355">
    <property type="term" value="P:regulation of DNA-templated transcription"/>
    <property type="evidence" value="ECO:0007669"/>
    <property type="project" value="InterPro"/>
</dbReference>
<dbReference type="CDD" id="cd06170">
    <property type="entry name" value="LuxR_C_like"/>
    <property type="match status" value="1"/>
</dbReference>
<feature type="domain" description="HTH luxR-type" evidence="2">
    <location>
        <begin position="257"/>
        <end position="322"/>
    </location>
</feature>
<dbReference type="InterPro" id="IPR036390">
    <property type="entry name" value="WH_DNA-bd_sf"/>
</dbReference>
<dbReference type="Pfam" id="PF01978">
    <property type="entry name" value="TrmB"/>
    <property type="match status" value="1"/>
</dbReference>
<protein>
    <submittedName>
        <fullName evidence="3">Helix-turn-helix domain-containing protein</fullName>
    </submittedName>
</protein>
<dbReference type="CDD" id="cd00090">
    <property type="entry name" value="HTH_ARSR"/>
    <property type="match status" value="1"/>
</dbReference>
<proteinExistence type="predicted"/>
<dbReference type="SUPFAM" id="SSF46785">
    <property type="entry name" value="Winged helix' DNA-binding domain"/>
    <property type="match status" value="1"/>
</dbReference>
<dbReference type="PANTHER" id="PTHR34293">
    <property type="entry name" value="HTH-TYPE TRANSCRIPTIONAL REGULATOR TRMBL2"/>
    <property type="match status" value="1"/>
</dbReference>
<evidence type="ECO:0000313" key="3">
    <source>
        <dbReference type="EMBL" id="WTS11569.1"/>
    </source>
</evidence>
<accession>A0AAU1U1T8</accession>
<dbReference type="SUPFAM" id="SSF56024">
    <property type="entry name" value="Phospholipase D/nuclease"/>
    <property type="match status" value="1"/>
</dbReference>